<gene>
    <name evidence="1" type="ORF">K7432_013545</name>
</gene>
<organism evidence="1 2">
    <name type="scientific">Basidiobolus ranarum</name>
    <dbReference type="NCBI Taxonomy" id="34480"/>
    <lineage>
        <taxon>Eukaryota</taxon>
        <taxon>Fungi</taxon>
        <taxon>Fungi incertae sedis</taxon>
        <taxon>Zoopagomycota</taxon>
        <taxon>Entomophthoromycotina</taxon>
        <taxon>Basidiobolomycetes</taxon>
        <taxon>Basidiobolales</taxon>
        <taxon>Basidiobolaceae</taxon>
        <taxon>Basidiobolus</taxon>
    </lineage>
</organism>
<dbReference type="Proteomes" id="UP001479436">
    <property type="component" value="Unassembled WGS sequence"/>
</dbReference>
<dbReference type="Gene3D" id="3.90.780.10">
    <property type="entry name" value="5'-Nucleotidase, C-terminal domain"/>
    <property type="match status" value="1"/>
</dbReference>
<reference evidence="1 2" key="1">
    <citation type="submission" date="2023-04" db="EMBL/GenBank/DDBJ databases">
        <title>Genome of Basidiobolus ranarum AG-B5.</title>
        <authorList>
            <person name="Stajich J.E."/>
            <person name="Carter-House D."/>
            <person name="Gryganskyi A."/>
        </authorList>
    </citation>
    <scope>NUCLEOTIDE SEQUENCE [LARGE SCALE GENOMIC DNA]</scope>
    <source>
        <strain evidence="1 2">AG-B5</strain>
    </source>
</reference>
<sequence>MDKVYQVATRNYMAEGYDGFQALKRSKVIVDEENGMLMSVMFRRYFLGLKYINAMKFKDQYPGCEKNREPKDTLQRAVDAFRSQLHKRHDRPEKINRHLKEAMNWTQPSMSTKGVFVHSGFCDHKSKRDIIKDWATVGPQIEGRIVEVSD</sequence>
<dbReference type="SUPFAM" id="SSF55816">
    <property type="entry name" value="5'-nucleotidase (syn. UDP-sugar hydrolase), C-terminal domain"/>
    <property type="match status" value="1"/>
</dbReference>
<protein>
    <recommendedName>
        <fullName evidence="3">Transposase</fullName>
    </recommendedName>
</protein>
<keyword evidence="2" id="KW-1185">Reference proteome</keyword>
<dbReference type="EMBL" id="JASJQH010008234">
    <property type="protein sequence ID" value="KAK9694154.1"/>
    <property type="molecule type" value="Genomic_DNA"/>
</dbReference>
<comment type="caution">
    <text evidence="1">The sequence shown here is derived from an EMBL/GenBank/DDBJ whole genome shotgun (WGS) entry which is preliminary data.</text>
</comment>
<dbReference type="InterPro" id="IPR036907">
    <property type="entry name" value="5'-Nucleotdase_C_sf"/>
</dbReference>
<evidence type="ECO:0008006" key="3">
    <source>
        <dbReference type="Google" id="ProtNLM"/>
    </source>
</evidence>
<proteinExistence type="predicted"/>
<accession>A0ABR2VRJ8</accession>
<evidence type="ECO:0000313" key="1">
    <source>
        <dbReference type="EMBL" id="KAK9694154.1"/>
    </source>
</evidence>
<name>A0ABR2VRJ8_9FUNG</name>
<evidence type="ECO:0000313" key="2">
    <source>
        <dbReference type="Proteomes" id="UP001479436"/>
    </source>
</evidence>